<dbReference type="InterPro" id="IPR029063">
    <property type="entry name" value="SAM-dependent_MTases_sf"/>
</dbReference>
<accession>A0A917S4Q5</accession>
<dbReference type="AlphaFoldDB" id="A0A917S4Q5"/>
<evidence type="ECO:0000259" key="2">
    <source>
        <dbReference type="Pfam" id="PF08241"/>
    </source>
</evidence>
<dbReference type="InterPro" id="IPR013216">
    <property type="entry name" value="Methyltransf_11"/>
</dbReference>
<sequence length="273" mass="29521">MPVTNDNNGTVPPDQVPDESGAGWADYLAEFHNQRPGAVEAVLSQAAAGDTTPYRWLARAIPPRVRTVLDLACGSGAVSRELASADRMVIGIDLSEAELDLASQRGPGPWVRGDIRRLPFADSSVDAVTASLGLVVTPELSQVLSEVARVLKPGGVLAAIAPALRGIAPRDLRVLGRLTARLRTRPQFPGAVELAGFKRSLSEAGLRRVEDGRERYGFWVTSRADAETVMKALYLPETRWSRVESAIEHLEDRIAKHGPVELAIPMRRVVAIK</sequence>
<evidence type="ECO:0000256" key="1">
    <source>
        <dbReference type="SAM" id="MobiDB-lite"/>
    </source>
</evidence>
<evidence type="ECO:0000313" key="4">
    <source>
        <dbReference type="Proteomes" id="UP000613840"/>
    </source>
</evidence>
<dbReference type="Gene3D" id="3.40.50.150">
    <property type="entry name" value="Vaccinia Virus protein VP39"/>
    <property type="match status" value="1"/>
</dbReference>
<feature type="region of interest" description="Disordered" evidence="1">
    <location>
        <begin position="1"/>
        <end position="20"/>
    </location>
</feature>
<dbReference type="SUPFAM" id="SSF53335">
    <property type="entry name" value="S-adenosyl-L-methionine-dependent methyltransferases"/>
    <property type="match status" value="1"/>
</dbReference>
<dbReference type="Proteomes" id="UP000613840">
    <property type="component" value="Unassembled WGS sequence"/>
</dbReference>
<dbReference type="EMBL" id="BMMZ01000003">
    <property type="protein sequence ID" value="GGL56916.1"/>
    <property type="molecule type" value="Genomic_DNA"/>
</dbReference>
<name>A0A917S4Q5_9ACTN</name>
<protein>
    <recommendedName>
        <fullName evidence="2">Methyltransferase type 11 domain-containing protein</fullName>
    </recommendedName>
</protein>
<dbReference type="PANTHER" id="PTHR43591">
    <property type="entry name" value="METHYLTRANSFERASE"/>
    <property type="match status" value="1"/>
</dbReference>
<feature type="compositionally biased region" description="Polar residues" evidence="1">
    <location>
        <begin position="1"/>
        <end position="10"/>
    </location>
</feature>
<organism evidence="3 4">
    <name type="scientific">Microlunatus endophyticus</name>
    <dbReference type="NCBI Taxonomy" id="1716077"/>
    <lineage>
        <taxon>Bacteria</taxon>
        <taxon>Bacillati</taxon>
        <taxon>Actinomycetota</taxon>
        <taxon>Actinomycetes</taxon>
        <taxon>Propionibacteriales</taxon>
        <taxon>Propionibacteriaceae</taxon>
        <taxon>Microlunatus</taxon>
    </lineage>
</organism>
<proteinExistence type="predicted"/>
<reference evidence="3" key="2">
    <citation type="submission" date="2020-09" db="EMBL/GenBank/DDBJ databases">
        <authorList>
            <person name="Sun Q."/>
            <person name="Zhou Y."/>
        </authorList>
    </citation>
    <scope>NUCLEOTIDE SEQUENCE</scope>
    <source>
        <strain evidence="3">CGMCC 4.7306</strain>
    </source>
</reference>
<feature type="domain" description="Methyltransferase type 11" evidence="2">
    <location>
        <begin position="69"/>
        <end position="158"/>
    </location>
</feature>
<dbReference type="Pfam" id="PF08241">
    <property type="entry name" value="Methyltransf_11"/>
    <property type="match status" value="1"/>
</dbReference>
<evidence type="ECO:0000313" key="3">
    <source>
        <dbReference type="EMBL" id="GGL56916.1"/>
    </source>
</evidence>
<comment type="caution">
    <text evidence="3">The sequence shown here is derived from an EMBL/GenBank/DDBJ whole genome shotgun (WGS) entry which is preliminary data.</text>
</comment>
<gene>
    <name evidence="3" type="ORF">GCM10011575_14150</name>
</gene>
<keyword evidence="4" id="KW-1185">Reference proteome</keyword>
<dbReference type="CDD" id="cd02440">
    <property type="entry name" value="AdoMet_MTases"/>
    <property type="match status" value="1"/>
</dbReference>
<dbReference type="GO" id="GO:0008757">
    <property type="term" value="F:S-adenosylmethionine-dependent methyltransferase activity"/>
    <property type="evidence" value="ECO:0007669"/>
    <property type="project" value="InterPro"/>
</dbReference>
<reference evidence="3" key="1">
    <citation type="journal article" date="2014" name="Int. J. Syst. Evol. Microbiol.">
        <title>Complete genome sequence of Corynebacterium casei LMG S-19264T (=DSM 44701T), isolated from a smear-ripened cheese.</title>
        <authorList>
            <consortium name="US DOE Joint Genome Institute (JGI-PGF)"/>
            <person name="Walter F."/>
            <person name="Albersmeier A."/>
            <person name="Kalinowski J."/>
            <person name="Ruckert C."/>
        </authorList>
    </citation>
    <scope>NUCLEOTIDE SEQUENCE</scope>
    <source>
        <strain evidence="3">CGMCC 4.7306</strain>
    </source>
</reference>